<comment type="cofactor">
    <cofactor evidence="1 10">
        <name>FAD</name>
        <dbReference type="ChEBI" id="CHEBI:57692"/>
    </cofactor>
</comment>
<dbReference type="RefSeq" id="WP_141990458.1">
    <property type="nucleotide sequence ID" value="NZ_VFRA01000001.1"/>
</dbReference>
<proteinExistence type="inferred from homology"/>
<dbReference type="GO" id="GO:0005737">
    <property type="term" value="C:cytoplasm"/>
    <property type="evidence" value="ECO:0007669"/>
    <property type="project" value="TreeGrafter"/>
</dbReference>
<dbReference type="AlphaFoldDB" id="A0A8H2PXA7"/>
<keyword evidence="5 10" id="KW-0274">FAD</keyword>
<dbReference type="PROSITE" id="PS00073">
    <property type="entry name" value="ACYL_COA_DH_2"/>
    <property type="match status" value="1"/>
</dbReference>
<dbReference type="GO" id="GO:0003995">
    <property type="term" value="F:acyl-CoA dehydrogenase activity"/>
    <property type="evidence" value="ECO:0007669"/>
    <property type="project" value="InterPro"/>
</dbReference>
<dbReference type="Pfam" id="PF00441">
    <property type="entry name" value="Acyl-CoA_dh_1"/>
    <property type="match status" value="1"/>
</dbReference>
<comment type="function">
    <text evidence="7">Catalyzes the dehydrogenation at the alpha-beta position of ACP-bound acyl chains. This results in the introduction of a double bond in the lipidic chain, which is further transferred to the epsilon-amino group of lysine residue in the mycobactin core by MbtK.</text>
</comment>
<dbReference type="Gene3D" id="1.10.540.10">
    <property type="entry name" value="Acyl-CoA dehydrogenase/oxidase, N-terminal domain"/>
    <property type="match status" value="1"/>
</dbReference>
<evidence type="ECO:0000256" key="8">
    <source>
        <dbReference type="ARBA" id="ARBA00040394"/>
    </source>
</evidence>
<evidence type="ECO:0000313" key="14">
    <source>
        <dbReference type="EMBL" id="TQO20050.1"/>
    </source>
</evidence>
<evidence type="ECO:0000256" key="9">
    <source>
        <dbReference type="ARBA" id="ARBA00042660"/>
    </source>
</evidence>
<evidence type="ECO:0000259" key="13">
    <source>
        <dbReference type="Pfam" id="PF02771"/>
    </source>
</evidence>
<dbReference type="PANTHER" id="PTHR48083:SF20">
    <property type="entry name" value="LONG-CHAIN SPECIFIC ACYL-COA DEHYDROGENASE, MITOCHONDRIAL"/>
    <property type="match status" value="1"/>
</dbReference>
<gene>
    <name evidence="14" type="ORF">FB472_1658</name>
</gene>
<evidence type="ECO:0000259" key="11">
    <source>
        <dbReference type="Pfam" id="PF00441"/>
    </source>
</evidence>
<comment type="pathway">
    <text evidence="2">Siderophore biosynthesis; mycobactin biosynthesis.</text>
</comment>
<evidence type="ECO:0000256" key="6">
    <source>
        <dbReference type="ARBA" id="ARBA00023002"/>
    </source>
</evidence>
<dbReference type="Pfam" id="PF02771">
    <property type="entry name" value="Acyl-CoA_dh_N"/>
    <property type="match status" value="1"/>
</dbReference>
<evidence type="ECO:0000256" key="2">
    <source>
        <dbReference type="ARBA" id="ARBA00005102"/>
    </source>
</evidence>
<comment type="caution">
    <text evidence="14">The sequence shown here is derived from an EMBL/GenBank/DDBJ whole genome shotgun (WGS) entry which is preliminary data.</text>
</comment>
<dbReference type="InterPro" id="IPR006089">
    <property type="entry name" value="Acyl-CoA_DH_CS"/>
</dbReference>
<evidence type="ECO:0000256" key="3">
    <source>
        <dbReference type="ARBA" id="ARBA00009347"/>
    </source>
</evidence>
<dbReference type="EMBL" id="VFRA01000001">
    <property type="protein sequence ID" value="TQO20050.1"/>
    <property type="molecule type" value="Genomic_DNA"/>
</dbReference>
<dbReference type="SUPFAM" id="SSF56645">
    <property type="entry name" value="Acyl-CoA dehydrogenase NM domain-like"/>
    <property type="match status" value="1"/>
</dbReference>
<dbReference type="SUPFAM" id="SSF47203">
    <property type="entry name" value="Acyl-CoA dehydrogenase C-terminal domain-like"/>
    <property type="match status" value="1"/>
</dbReference>
<comment type="similarity">
    <text evidence="3 10">Belongs to the acyl-CoA dehydrogenase family.</text>
</comment>
<protein>
    <recommendedName>
        <fullName evidence="8">Acyl-[acyl-carrier-protein] dehydrogenase MbtN</fullName>
    </recommendedName>
    <alternativeName>
        <fullName evidence="9">Mycobactin synthase protein N</fullName>
    </alternativeName>
</protein>
<accession>A0A8H2PXA7</accession>
<sequence length="374" mass="40588">MKRDLYTPEQESFRATVADFISRAVVPELSRWESQGYVDPEFFLRAAEQGLLGSDPRISADFRFSSILYEELVAVGATGVAMAMGGFNDLVEPYISRFATTEQKLRWLPRLRAGKQLAALAITESAAGSDLRGIRTVADRDGDSFIVNGSKTLIGSAGIAGVFIVLVATSPGEFSLLVIDKDAPGIVRGPSLAKIGLHSQQMGSLEFVDARVPVSNLLGEEGKALDYLRTNLPQERLVVALMATASSERMLRLALDQARSRTIAGRPVGEYQANLFMLAELATQVEAGRAFIDRCILGFVNDELSAVEAAMAKLWATEAQQDIATRSLQIHGGAGYLADHPATREFLDARASTIYAGTSEVMKHIVGRDLLRDY</sequence>
<feature type="domain" description="Acyl-CoA oxidase/dehydrogenase middle" evidence="12">
    <location>
        <begin position="119"/>
        <end position="209"/>
    </location>
</feature>
<dbReference type="InterPro" id="IPR037069">
    <property type="entry name" value="AcylCoA_DH/ox_N_sf"/>
</dbReference>
<dbReference type="InterPro" id="IPR046373">
    <property type="entry name" value="Acyl-CoA_Oxase/DH_mid-dom_sf"/>
</dbReference>
<evidence type="ECO:0000259" key="12">
    <source>
        <dbReference type="Pfam" id="PF02770"/>
    </source>
</evidence>
<keyword evidence="4 10" id="KW-0285">Flavoprotein</keyword>
<feature type="domain" description="Acyl-CoA dehydrogenase/oxidase C-terminal" evidence="11">
    <location>
        <begin position="226"/>
        <end position="370"/>
    </location>
</feature>
<evidence type="ECO:0000256" key="1">
    <source>
        <dbReference type="ARBA" id="ARBA00001974"/>
    </source>
</evidence>
<evidence type="ECO:0000256" key="4">
    <source>
        <dbReference type="ARBA" id="ARBA00022630"/>
    </source>
</evidence>
<dbReference type="Pfam" id="PF02770">
    <property type="entry name" value="Acyl-CoA_dh_M"/>
    <property type="match status" value="1"/>
</dbReference>
<evidence type="ECO:0000256" key="7">
    <source>
        <dbReference type="ARBA" id="ARBA00037085"/>
    </source>
</evidence>
<dbReference type="InterPro" id="IPR036250">
    <property type="entry name" value="AcylCo_DH-like_C"/>
</dbReference>
<keyword evidence="6 10" id="KW-0560">Oxidoreductase</keyword>
<dbReference type="Proteomes" id="UP000316560">
    <property type="component" value="Unassembled WGS sequence"/>
</dbReference>
<dbReference type="OrthoDB" id="2769798at2"/>
<dbReference type="Gene3D" id="1.20.140.10">
    <property type="entry name" value="Butyryl-CoA Dehydrogenase, subunit A, domain 3"/>
    <property type="match status" value="1"/>
</dbReference>
<dbReference type="PROSITE" id="PS00072">
    <property type="entry name" value="ACYL_COA_DH_1"/>
    <property type="match status" value="1"/>
</dbReference>
<organism evidence="14 15">
    <name type="scientific">Rhodoglobus vestalii</name>
    <dbReference type="NCBI Taxonomy" id="193384"/>
    <lineage>
        <taxon>Bacteria</taxon>
        <taxon>Bacillati</taxon>
        <taxon>Actinomycetota</taxon>
        <taxon>Actinomycetes</taxon>
        <taxon>Micrococcales</taxon>
        <taxon>Microbacteriaceae</taxon>
        <taxon>Rhodoglobus</taxon>
    </lineage>
</organism>
<evidence type="ECO:0000256" key="10">
    <source>
        <dbReference type="RuleBase" id="RU362125"/>
    </source>
</evidence>
<dbReference type="InterPro" id="IPR013786">
    <property type="entry name" value="AcylCoA_DH/ox_N"/>
</dbReference>
<dbReference type="InterPro" id="IPR050741">
    <property type="entry name" value="Acyl-CoA_dehydrogenase"/>
</dbReference>
<dbReference type="GO" id="GO:0050660">
    <property type="term" value="F:flavin adenine dinucleotide binding"/>
    <property type="evidence" value="ECO:0007669"/>
    <property type="project" value="InterPro"/>
</dbReference>
<name>A0A8H2PXA7_9MICO</name>
<dbReference type="PANTHER" id="PTHR48083">
    <property type="entry name" value="MEDIUM-CHAIN SPECIFIC ACYL-COA DEHYDROGENASE, MITOCHONDRIAL-RELATED"/>
    <property type="match status" value="1"/>
</dbReference>
<dbReference type="InterPro" id="IPR009100">
    <property type="entry name" value="AcylCoA_DH/oxidase_NM_dom_sf"/>
</dbReference>
<dbReference type="InterPro" id="IPR009075">
    <property type="entry name" value="AcylCo_DH/oxidase_C"/>
</dbReference>
<dbReference type="Gene3D" id="2.40.110.10">
    <property type="entry name" value="Butyryl-CoA Dehydrogenase, subunit A, domain 2"/>
    <property type="match status" value="1"/>
</dbReference>
<dbReference type="InterPro" id="IPR006091">
    <property type="entry name" value="Acyl-CoA_Oxase/DH_mid-dom"/>
</dbReference>
<dbReference type="GO" id="GO:0033539">
    <property type="term" value="P:fatty acid beta-oxidation using acyl-CoA dehydrogenase"/>
    <property type="evidence" value="ECO:0007669"/>
    <property type="project" value="TreeGrafter"/>
</dbReference>
<keyword evidence="15" id="KW-1185">Reference proteome</keyword>
<evidence type="ECO:0000313" key="15">
    <source>
        <dbReference type="Proteomes" id="UP000316560"/>
    </source>
</evidence>
<reference evidence="14 15" key="1">
    <citation type="submission" date="2019-06" db="EMBL/GenBank/DDBJ databases">
        <title>Sequencing the genomes of 1000 actinobacteria strains.</title>
        <authorList>
            <person name="Klenk H.-P."/>
        </authorList>
    </citation>
    <scope>NUCLEOTIDE SEQUENCE [LARGE SCALE GENOMIC DNA]</scope>
    <source>
        <strain evidence="14 15">DSM 21947</strain>
    </source>
</reference>
<evidence type="ECO:0000256" key="5">
    <source>
        <dbReference type="ARBA" id="ARBA00022827"/>
    </source>
</evidence>
<feature type="domain" description="Acyl-CoA dehydrogenase/oxidase N-terminal" evidence="13">
    <location>
        <begin position="7"/>
        <end position="114"/>
    </location>
</feature>